<dbReference type="PANTHER" id="PTHR34580">
    <property type="match status" value="1"/>
</dbReference>
<dbReference type="InterPro" id="IPR036388">
    <property type="entry name" value="WH-like_DNA-bd_sf"/>
</dbReference>
<accession>A0A098GDV0</accession>
<dbReference type="Pfam" id="PF13280">
    <property type="entry name" value="WYL"/>
    <property type="match status" value="1"/>
</dbReference>
<dbReference type="PANTHER" id="PTHR34580:SF3">
    <property type="entry name" value="PROTEIN PAFB"/>
    <property type="match status" value="1"/>
</dbReference>
<dbReference type="InterPro" id="IPR013196">
    <property type="entry name" value="HTH_11"/>
</dbReference>
<evidence type="ECO:0000313" key="3">
    <source>
        <dbReference type="EMBL" id="CEG60659.1"/>
    </source>
</evidence>
<evidence type="ECO:0000259" key="2">
    <source>
        <dbReference type="Pfam" id="PF13280"/>
    </source>
</evidence>
<evidence type="ECO:0000313" key="5">
    <source>
        <dbReference type="Proteomes" id="UP000032414"/>
    </source>
</evidence>
<dbReference type="GO" id="GO:0003677">
    <property type="term" value="F:DNA binding"/>
    <property type="evidence" value="ECO:0007669"/>
    <property type="project" value="UniProtKB-KW"/>
</dbReference>
<feature type="domain" description="WYL" evidence="2">
    <location>
        <begin position="166"/>
        <end position="229"/>
    </location>
</feature>
<dbReference type="STRING" id="451.B6N58_08775"/>
<dbReference type="EMBL" id="LN614830">
    <property type="protein sequence ID" value="CEG60659.1"/>
    <property type="molecule type" value="Genomic_DNA"/>
</dbReference>
<dbReference type="InterPro" id="IPR036390">
    <property type="entry name" value="WH_DNA-bd_sf"/>
</dbReference>
<dbReference type="Proteomes" id="UP000032414">
    <property type="component" value="Chromosome I"/>
</dbReference>
<dbReference type="HOGENOM" id="CLU_041141_7_1_6"/>
<gene>
    <name evidence="3" type="ORF">LMI_1352</name>
    <name evidence="4" type="ORF">SAMN02982997_00241</name>
</gene>
<organism evidence="3 5">
    <name type="scientific">Legionella micdadei</name>
    <name type="common">Tatlockia micdadei</name>
    <dbReference type="NCBI Taxonomy" id="451"/>
    <lineage>
        <taxon>Bacteria</taxon>
        <taxon>Pseudomonadati</taxon>
        <taxon>Pseudomonadota</taxon>
        <taxon>Gammaproteobacteria</taxon>
        <taxon>Legionellales</taxon>
        <taxon>Legionellaceae</taxon>
        <taxon>Legionella</taxon>
    </lineage>
</organism>
<sequence>MVLNLSIVPISQNVAIFPSRFYSDSTLSRTERLLDLLQILRRHRYPVSGSALASELGISLRTLYRDIQTLQAQGAQIDGEPGVGYRLRPCFMLPPLMFSEEELEALVLGSRWVAKRTDSRLALSSLNALSKIAAVLPDDLRNTLETAGLLVGPGHETPTGDEEQALIRKAIRFEYKLEIAYVDLKDSETERVIWPFAIGFFDQVRVLAAWCEIRQAFRHFRIDRIKKLDLIKHRYPKRRQTLLKEWRELNSIPVQ</sequence>
<dbReference type="EMBL" id="FMVN01000001">
    <property type="protein sequence ID" value="SCX84761.1"/>
    <property type="molecule type" value="Genomic_DNA"/>
</dbReference>
<dbReference type="SUPFAM" id="SSF46785">
    <property type="entry name" value="Winged helix' DNA-binding domain"/>
    <property type="match status" value="1"/>
</dbReference>
<evidence type="ECO:0000259" key="1">
    <source>
        <dbReference type="Pfam" id="PF08279"/>
    </source>
</evidence>
<name>A0A098GDV0_LEGMI</name>
<reference evidence="5" key="1">
    <citation type="submission" date="2014-09" db="EMBL/GenBank/DDBJ databases">
        <authorList>
            <person name="Gomez-Valero L."/>
        </authorList>
    </citation>
    <scope>NUCLEOTIDE SEQUENCE [LARGE SCALE GENOMIC DNA]</scope>
    <source>
        <strain evidence="5">ATCC33218</strain>
    </source>
</reference>
<dbReference type="Pfam" id="PF08279">
    <property type="entry name" value="HTH_11"/>
    <property type="match status" value="1"/>
</dbReference>
<proteinExistence type="predicted"/>
<keyword evidence="4" id="KW-0238">DNA-binding</keyword>
<reference evidence="3" key="2">
    <citation type="submission" date="2014-09" db="EMBL/GenBank/DDBJ databases">
        <authorList>
            <person name="GOMEZ-VALERO Laura"/>
        </authorList>
    </citation>
    <scope>NUCLEOTIDE SEQUENCE</scope>
    <source>
        <strain evidence="3">ATCC33218</strain>
    </source>
</reference>
<dbReference type="Gene3D" id="1.10.10.10">
    <property type="entry name" value="Winged helix-like DNA-binding domain superfamily/Winged helix DNA-binding domain"/>
    <property type="match status" value="1"/>
</dbReference>
<protein>
    <submittedName>
        <fullName evidence="3">Helix-turn-helix type 11 domain protein</fullName>
    </submittedName>
    <submittedName>
        <fullName evidence="4">Predicted DNA-binding transcriptional regulator YafY, contains an HTH and WYL domains</fullName>
    </submittedName>
</protein>
<dbReference type="RefSeq" id="WP_231852258.1">
    <property type="nucleotide sequence ID" value="NZ_CP020614.1"/>
</dbReference>
<feature type="domain" description="Helix-turn-helix type 11" evidence="1">
    <location>
        <begin position="32"/>
        <end position="86"/>
    </location>
</feature>
<dbReference type="KEGG" id="tmc:LMI_1352"/>
<keyword evidence="6" id="KW-1185">Reference proteome</keyword>
<evidence type="ECO:0000313" key="6">
    <source>
        <dbReference type="Proteomes" id="UP000182998"/>
    </source>
</evidence>
<dbReference type="InterPro" id="IPR051534">
    <property type="entry name" value="CBASS_pafABC_assoc_protein"/>
</dbReference>
<dbReference type="AlphaFoldDB" id="A0A098GDV0"/>
<reference evidence="4 6" key="3">
    <citation type="submission" date="2016-10" db="EMBL/GenBank/DDBJ databases">
        <authorList>
            <person name="Varghese N."/>
            <person name="Submissions S."/>
        </authorList>
    </citation>
    <scope>NUCLEOTIDE SEQUENCE [LARGE SCALE GENOMIC DNA]</scope>
    <source>
        <strain evidence="4 6">ATCC 33218</strain>
    </source>
</reference>
<dbReference type="PATRIC" id="fig|451.8.peg.1640"/>
<dbReference type="Proteomes" id="UP000182998">
    <property type="component" value="Unassembled WGS sequence"/>
</dbReference>
<dbReference type="PROSITE" id="PS52050">
    <property type="entry name" value="WYL"/>
    <property type="match status" value="1"/>
</dbReference>
<dbReference type="InterPro" id="IPR026881">
    <property type="entry name" value="WYL_dom"/>
</dbReference>
<evidence type="ECO:0000313" key="4">
    <source>
        <dbReference type="EMBL" id="SCX84761.1"/>
    </source>
</evidence>